<dbReference type="RefSeq" id="XP_033668398.1">
    <property type="nucleotide sequence ID" value="XM_033812593.1"/>
</dbReference>
<feature type="region of interest" description="Disordered" evidence="1">
    <location>
        <begin position="124"/>
        <end position="180"/>
    </location>
</feature>
<organism evidence="2 3">
    <name type="scientific">Zasmidium cellare ATCC 36951</name>
    <dbReference type="NCBI Taxonomy" id="1080233"/>
    <lineage>
        <taxon>Eukaryota</taxon>
        <taxon>Fungi</taxon>
        <taxon>Dikarya</taxon>
        <taxon>Ascomycota</taxon>
        <taxon>Pezizomycotina</taxon>
        <taxon>Dothideomycetes</taxon>
        <taxon>Dothideomycetidae</taxon>
        <taxon>Mycosphaerellales</taxon>
        <taxon>Mycosphaerellaceae</taxon>
        <taxon>Zasmidium</taxon>
    </lineage>
</organism>
<reference evidence="2" key="1">
    <citation type="journal article" date="2020" name="Stud. Mycol.">
        <title>101 Dothideomycetes genomes: a test case for predicting lifestyles and emergence of pathogens.</title>
        <authorList>
            <person name="Haridas S."/>
            <person name="Albert R."/>
            <person name="Binder M."/>
            <person name="Bloem J."/>
            <person name="Labutti K."/>
            <person name="Salamov A."/>
            <person name="Andreopoulos B."/>
            <person name="Baker S."/>
            <person name="Barry K."/>
            <person name="Bills G."/>
            <person name="Bluhm B."/>
            <person name="Cannon C."/>
            <person name="Castanera R."/>
            <person name="Culley D."/>
            <person name="Daum C."/>
            <person name="Ezra D."/>
            <person name="Gonzalez J."/>
            <person name="Henrissat B."/>
            <person name="Kuo A."/>
            <person name="Liang C."/>
            <person name="Lipzen A."/>
            <person name="Lutzoni F."/>
            <person name="Magnuson J."/>
            <person name="Mondo S."/>
            <person name="Nolan M."/>
            <person name="Ohm R."/>
            <person name="Pangilinan J."/>
            <person name="Park H.-J."/>
            <person name="Ramirez L."/>
            <person name="Alfaro M."/>
            <person name="Sun H."/>
            <person name="Tritt A."/>
            <person name="Yoshinaga Y."/>
            <person name="Zwiers L.-H."/>
            <person name="Turgeon B."/>
            <person name="Goodwin S."/>
            <person name="Spatafora J."/>
            <person name="Crous P."/>
            <person name="Grigoriev I."/>
        </authorList>
    </citation>
    <scope>NUCLEOTIDE SEQUENCE</scope>
    <source>
        <strain evidence="2">ATCC 36951</strain>
    </source>
</reference>
<evidence type="ECO:0000313" key="3">
    <source>
        <dbReference type="Proteomes" id="UP000799537"/>
    </source>
</evidence>
<dbReference type="GeneID" id="54565865"/>
<proteinExistence type="predicted"/>
<dbReference type="EMBL" id="ML993593">
    <property type="protein sequence ID" value="KAF2167509.1"/>
    <property type="molecule type" value="Genomic_DNA"/>
</dbReference>
<feature type="region of interest" description="Disordered" evidence="1">
    <location>
        <begin position="1"/>
        <end position="99"/>
    </location>
</feature>
<evidence type="ECO:0000256" key="1">
    <source>
        <dbReference type="SAM" id="MobiDB-lite"/>
    </source>
</evidence>
<evidence type="ECO:0000313" key="2">
    <source>
        <dbReference type="EMBL" id="KAF2167509.1"/>
    </source>
</evidence>
<sequence length="180" mass="18832">MSSSSSNKTDSAKQGNSEDETTIREASQILFDAIEGGASTATPPSNESIDKASDQGKDAAVDGEVVETKAAQATTSQSAPTAGTSTPSTKKTKWKSIVPEPHNYTQLELDAIEGLFKMRYSQDPRVSYSPLTPPAPEAGQKDDGEYPFPRADGGGEVEKAQQGGGDGEEGGKDGEESEET</sequence>
<feature type="compositionally biased region" description="Low complexity" evidence="1">
    <location>
        <begin position="68"/>
        <end position="89"/>
    </location>
</feature>
<gene>
    <name evidence="2" type="ORF">M409DRAFT_54108</name>
</gene>
<dbReference type="Proteomes" id="UP000799537">
    <property type="component" value="Unassembled WGS sequence"/>
</dbReference>
<keyword evidence="3" id="KW-1185">Reference proteome</keyword>
<dbReference type="AlphaFoldDB" id="A0A6A6CP36"/>
<feature type="compositionally biased region" description="Basic and acidic residues" evidence="1">
    <location>
        <begin position="48"/>
        <end position="60"/>
    </location>
</feature>
<name>A0A6A6CP36_ZASCE</name>
<accession>A0A6A6CP36</accession>
<protein>
    <submittedName>
        <fullName evidence="2">Uncharacterized protein</fullName>
    </submittedName>
</protein>